<dbReference type="PROSITE" id="PS50929">
    <property type="entry name" value="ABC_TM1F"/>
    <property type="match status" value="1"/>
</dbReference>
<evidence type="ECO:0000259" key="10">
    <source>
        <dbReference type="PROSITE" id="PS50893"/>
    </source>
</evidence>
<dbReference type="FunFam" id="3.40.50.300:FF:000221">
    <property type="entry name" value="Multidrug ABC transporter ATP-binding protein"/>
    <property type="match status" value="1"/>
</dbReference>
<dbReference type="AlphaFoldDB" id="A0A1Y6AL51"/>
<keyword evidence="6 12" id="KW-0067">ATP-binding</keyword>
<feature type="transmembrane region" description="Helical" evidence="9">
    <location>
        <begin position="254"/>
        <end position="275"/>
    </location>
</feature>
<dbReference type="Proteomes" id="UP000194439">
    <property type="component" value="Unassembled WGS sequence"/>
</dbReference>
<keyword evidence="5" id="KW-0547">Nucleotide-binding</keyword>
<evidence type="ECO:0000259" key="11">
    <source>
        <dbReference type="PROSITE" id="PS50929"/>
    </source>
</evidence>
<dbReference type="InterPro" id="IPR027417">
    <property type="entry name" value="P-loop_NTPase"/>
</dbReference>
<evidence type="ECO:0000313" key="13">
    <source>
        <dbReference type="Proteomes" id="UP000194439"/>
    </source>
</evidence>
<dbReference type="Gene3D" id="1.20.1560.10">
    <property type="entry name" value="ABC transporter type 1, transmembrane domain"/>
    <property type="match status" value="1"/>
</dbReference>
<dbReference type="SUPFAM" id="SSF52540">
    <property type="entry name" value="P-loop containing nucleoside triphosphate hydrolases"/>
    <property type="match status" value="1"/>
</dbReference>
<feature type="transmembrane region" description="Helical" evidence="9">
    <location>
        <begin position="63"/>
        <end position="80"/>
    </location>
</feature>
<dbReference type="InterPro" id="IPR011527">
    <property type="entry name" value="ABC1_TM_dom"/>
</dbReference>
<evidence type="ECO:0000256" key="5">
    <source>
        <dbReference type="ARBA" id="ARBA00022741"/>
    </source>
</evidence>
<feature type="transmembrane region" description="Helical" evidence="9">
    <location>
        <begin position="164"/>
        <end position="184"/>
    </location>
</feature>
<dbReference type="RefSeq" id="WP_088029704.1">
    <property type="nucleotide sequence ID" value="NZ_FWZD01000071.1"/>
</dbReference>
<keyword evidence="4 9" id="KW-0812">Transmembrane</keyword>
<evidence type="ECO:0000256" key="8">
    <source>
        <dbReference type="ARBA" id="ARBA00023136"/>
    </source>
</evidence>
<dbReference type="GO" id="GO:0015421">
    <property type="term" value="F:ABC-type oligopeptide transporter activity"/>
    <property type="evidence" value="ECO:0007669"/>
    <property type="project" value="TreeGrafter"/>
</dbReference>
<dbReference type="SUPFAM" id="SSF90123">
    <property type="entry name" value="ABC transporter transmembrane region"/>
    <property type="match status" value="1"/>
</dbReference>
<protein>
    <submittedName>
        <fullName evidence="12">Putative multidrug export ATP-binding/permease protein</fullName>
        <ecNumber evidence="12">3.6.3.-</ecNumber>
    </submittedName>
</protein>
<evidence type="ECO:0000256" key="7">
    <source>
        <dbReference type="ARBA" id="ARBA00022989"/>
    </source>
</evidence>
<dbReference type="GO" id="GO:0005886">
    <property type="term" value="C:plasma membrane"/>
    <property type="evidence" value="ECO:0007669"/>
    <property type="project" value="UniProtKB-SubCell"/>
</dbReference>
<dbReference type="InterPro" id="IPR003593">
    <property type="entry name" value="AAA+_ATPase"/>
</dbReference>
<proteinExistence type="predicted"/>
<dbReference type="Pfam" id="PF00005">
    <property type="entry name" value="ABC_tran"/>
    <property type="match status" value="1"/>
</dbReference>
<feature type="domain" description="ABC transporter" evidence="10">
    <location>
        <begin position="344"/>
        <end position="583"/>
    </location>
</feature>
<dbReference type="PROSITE" id="PS50893">
    <property type="entry name" value="ABC_TRANSPORTER_2"/>
    <property type="match status" value="1"/>
</dbReference>
<evidence type="ECO:0000256" key="4">
    <source>
        <dbReference type="ARBA" id="ARBA00022692"/>
    </source>
</evidence>
<accession>A0A1Y6AL51</accession>
<dbReference type="InterPro" id="IPR039421">
    <property type="entry name" value="Type_1_exporter"/>
</dbReference>
<keyword evidence="7 9" id="KW-1133">Transmembrane helix</keyword>
<sequence>MINTYLTRSIKLVGCVCKLELTLYIIIQIIESFTPLLLLLTTQRILNGLQTLVSTTHNSTKEVMFYLILQFILTISTSLLEKVELYLFTRMQQNIEMDVKGRLTQQVVNINYENFENHEFYNLIQRFQGDLGSQFLNPMIQLLDILKNSIILISVQIFLLQFHWLFTLLTILSAIPMLLMQFKFGEQKYFLMKFQTPNARLQNYIFNLFTNRQSNKEIRLNQSHNYLFKFWRTSLKENNRAILKQLSSQQKRTLLLDILTASVYVYLAIYLLWMITKKTVKIGDFVTVTEAVQRSQGSINQITLLISSLRERTLFLEDVFTILDTPADIERKNTLFPVPQKTGIQFKNVSFTYAGANKKSLSNINLDIRPNENIIIVGSNGSGKTTLIKCLTGLYEIKEGAILIDNINIKDINRESLYENISVVHQDYVRYEFSVSDNIRLGNVKTADTDSIMKSADKAGAHEFIQNLPNQYDTILGRMFENSQDLSGGQWQRVAIARTMIRNAQTLILDEPSSSLDPITEANLFRKLIDISKDKTSIFVSHRMYACHMADRIIVMKEGEIVEIGTHEELIDQKMHYYKLYSQQANMYEKKESVYGV</sequence>
<dbReference type="EMBL" id="FWZD01000071">
    <property type="protein sequence ID" value="SME43863.1"/>
    <property type="molecule type" value="Genomic_DNA"/>
</dbReference>
<evidence type="ECO:0000256" key="9">
    <source>
        <dbReference type="SAM" id="Phobius"/>
    </source>
</evidence>
<evidence type="ECO:0000256" key="6">
    <source>
        <dbReference type="ARBA" id="ARBA00022840"/>
    </source>
</evidence>
<feature type="transmembrane region" description="Helical" evidence="9">
    <location>
        <begin position="21"/>
        <end position="43"/>
    </location>
</feature>
<dbReference type="EC" id="3.6.3.-" evidence="12"/>
<organism evidence="12 13">
    <name type="scientific">Bacillus mobilis</name>
    <dbReference type="NCBI Taxonomy" id="2026190"/>
    <lineage>
        <taxon>Bacteria</taxon>
        <taxon>Bacillati</taxon>
        <taxon>Bacillota</taxon>
        <taxon>Bacilli</taxon>
        <taxon>Bacillales</taxon>
        <taxon>Bacillaceae</taxon>
        <taxon>Bacillus</taxon>
        <taxon>Bacillus cereus group</taxon>
    </lineage>
</organism>
<dbReference type="InterPro" id="IPR003439">
    <property type="entry name" value="ABC_transporter-like_ATP-bd"/>
</dbReference>
<reference evidence="13" key="1">
    <citation type="submission" date="2017-04" db="EMBL/GenBank/DDBJ databases">
        <authorList>
            <person name="Criscuolo A."/>
        </authorList>
    </citation>
    <scope>NUCLEOTIDE SEQUENCE [LARGE SCALE GENOMIC DNA]</scope>
</reference>
<dbReference type="GO" id="GO:0016887">
    <property type="term" value="F:ATP hydrolysis activity"/>
    <property type="evidence" value="ECO:0007669"/>
    <property type="project" value="InterPro"/>
</dbReference>
<feature type="domain" description="ABC transmembrane type-1" evidence="11">
    <location>
        <begin position="23"/>
        <end position="311"/>
    </location>
</feature>
<keyword evidence="3" id="KW-1003">Cell membrane</keyword>
<dbReference type="PANTHER" id="PTHR43394">
    <property type="entry name" value="ATP-DEPENDENT PERMEASE MDL1, MITOCHONDRIAL"/>
    <property type="match status" value="1"/>
</dbReference>
<dbReference type="PROSITE" id="PS00211">
    <property type="entry name" value="ABC_TRANSPORTER_1"/>
    <property type="match status" value="1"/>
</dbReference>
<gene>
    <name evidence="12" type="ORF">BACERE00185_04907</name>
</gene>
<keyword evidence="2" id="KW-0813">Transport</keyword>
<evidence type="ECO:0000256" key="1">
    <source>
        <dbReference type="ARBA" id="ARBA00004651"/>
    </source>
</evidence>
<name>A0A1Y6AL51_9BACI</name>
<evidence type="ECO:0000256" key="2">
    <source>
        <dbReference type="ARBA" id="ARBA00022448"/>
    </source>
</evidence>
<evidence type="ECO:0000313" key="12">
    <source>
        <dbReference type="EMBL" id="SME43863.1"/>
    </source>
</evidence>
<dbReference type="SMART" id="SM00382">
    <property type="entry name" value="AAA"/>
    <property type="match status" value="1"/>
</dbReference>
<dbReference type="Gene3D" id="3.40.50.300">
    <property type="entry name" value="P-loop containing nucleotide triphosphate hydrolases"/>
    <property type="match status" value="1"/>
</dbReference>
<dbReference type="GO" id="GO:0005524">
    <property type="term" value="F:ATP binding"/>
    <property type="evidence" value="ECO:0007669"/>
    <property type="project" value="UniProtKB-KW"/>
</dbReference>
<keyword evidence="8 9" id="KW-0472">Membrane</keyword>
<dbReference type="PANTHER" id="PTHR43394:SF1">
    <property type="entry name" value="ATP-BINDING CASSETTE SUB-FAMILY B MEMBER 10, MITOCHONDRIAL"/>
    <property type="match status" value="1"/>
</dbReference>
<keyword evidence="12" id="KW-0378">Hydrolase</keyword>
<evidence type="ECO:0000256" key="3">
    <source>
        <dbReference type="ARBA" id="ARBA00022475"/>
    </source>
</evidence>
<comment type="subcellular location">
    <subcellularLocation>
        <location evidence="1">Cell membrane</location>
        <topology evidence="1">Multi-pass membrane protein</topology>
    </subcellularLocation>
</comment>
<dbReference type="InterPro" id="IPR036640">
    <property type="entry name" value="ABC1_TM_sf"/>
</dbReference>
<dbReference type="InterPro" id="IPR017871">
    <property type="entry name" value="ABC_transporter-like_CS"/>
</dbReference>